<reference evidence="4 5" key="1">
    <citation type="submission" date="2014-07" db="EMBL/GenBank/DDBJ databases">
        <authorList>
            <person name="McCorrison J."/>
            <person name="Sanka R."/>
            <person name="Torralba M."/>
            <person name="Gillis M."/>
            <person name="Haft D.H."/>
            <person name="Methe B."/>
            <person name="Sutton G."/>
            <person name="Nelson K.E."/>
        </authorList>
    </citation>
    <scope>NUCLEOTIDE SEQUENCE [LARGE SCALE GENOMIC DNA]</scope>
    <source>
        <strain evidence="4 5">DNF00320</strain>
    </source>
</reference>
<dbReference type="InterPro" id="IPR054353">
    <property type="entry name" value="IstA-like_C"/>
</dbReference>
<dbReference type="GO" id="GO:0003676">
    <property type="term" value="F:nucleic acid binding"/>
    <property type="evidence" value="ECO:0007669"/>
    <property type="project" value="InterPro"/>
</dbReference>
<dbReference type="Gene3D" id="1.10.10.10">
    <property type="entry name" value="Winged helix-like DNA-binding domain superfamily/Winged helix DNA-binding domain"/>
    <property type="match status" value="1"/>
</dbReference>
<dbReference type="PANTHER" id="PTHR35004">
    <property type="entry name" value="TRANSPOSASE RV3428C-RELATED"/>
    <property type="match status" value="1"/>
</dbReference>
<dbReference type="PROSITE" id="PS50994">
    <property type="entry name" value="INTEGRASE"/>
    <property type="match status" value="1"/>
</dbReference>
<dbReference type="RefSeq" id="WP_036868037.1">
    <property type="nucleotide sequence ID" value="NZ_JRNQ01000067.1"/>
</dbReference>
<dbReference type="InterPro" id="IPR012337">
    <property type="entry name" value="RNaseH-like_sf"/>
</dbReference>
<feature type="domain" description="Integrase catalytic" evidence="3">
    <location>
        <begin position="129"/>
        <end position="327"/>
    </location>
</feature>
<evidence type="ECO:0000259" key="3">
    <source>
        <dbReference type="PROSITE" id="PS50994"/>
    </source>
</evidence>
<dbReference type="Gene3D" id="3.30.420.10">
    <property type="entry name" value="Ribonuclease H-like superfamily/Ribonuclease H"/>
    <property type="match status" value="1"/>
</dbReference>
<dbReference type="Pfam" id="PF22483">
    <property type="entry name" value="Mu-transpos_C_2"/>
    <property type="match status" value="1"/>
</dbReference>
<dbReference type="PANTHER" id="PTHR35004:SF8">
    <property type="entry name" value="TRANSPOSASE RV3428C-RELATED"/>
    <property type="match status" value="1"/>
</dbReference>
<protein>
    <submittedName>
        <fullName evidence="4">Transposase</fullName>
    </submittedName>
</protein>
<gene>
    <name evidence="4" type="ORF">HMPREF0647_09045</name>
</gene>
<dbReference type="Proteomes" id="UP000029525">
    <property type="component" value="Unassembled WGS sequence"/>
</dbReference>
<feature type="compositionally biased region" description="Low complexity" evidence="2">
    <location>
        <begin position="515"/>
        <end position="529"/>
    </location>
</feature>
<dbReference type="NCBIfam" id="NF033546">
    <property type="entry name" value="transpos_IS21"/>
    <property type="match status" value="1"/>
</dbReference>
<dbReference type="OrthoDB" id="3193769at2"/>
<dbReference type="GO" id="GO:0015074">
    <property type="term" value="P:DNA integration"/>
    <property type="evidence" value="ECO:0007669"/>
    <property type="project" value="InterPro"/>
</dbReference>
<name>A0A096AA16_9BACT</name>
<sequence>MTKLKNLLRCYASGMGIRSISSTFHISRNTLRKYVRKFQESGLSMEQNLSLSDDKLADLFSDGHSRNRPPSARKLELEALVPDYVKRLSKKGVSILSLHTEYLKTHPNGYQYSTFKHAIHAYRCQTRAVGHVEHLAGDQMYIDYAGDKLEIVEEQTGEVRKVEVFVATLPCSHYTYCEAVWSQKKEDLIVACENALHFFGGVPKAVVPDNLKSAVIRSDRNEPVINDDFAAMAEFYDMAVYPARVRRPKDKALVENAVKLMYRSVYVDIEGQIFHNLESLNIAIRTSLEAFNSRRLSGRKESRQELFEEMEKDFLRPLPTARYQKKSRKSATVMANSFVMLRKHSYSVPTEYIGKRMELIYDNDNVQIYYGLKLVTIHQRDDTPYTYSQKDAHNLPGHHGSFEKDLEEIYQRAGQIDNILLLYLKEVATQMKYPPKAFRSCRGIMSLEKKYGMARLVAACNCASEGRRYGYNEIKDILQKGDDASYISMDEDNMELSPEYKSKTHKNIRGKDYFSKQLSNNNNNSKQLK</sequence>
<evidence type="ECO:0000313" key="5">
    <source>
        <dbReference type="Proteomes" id="UP000029525"/>
    </source>
</evidence>
<comment type="similarity">
    <text evidence="1">Belongs to the transposase IS21/IS408/IS1162 family.</text>
</comment>
<evidence type="ECO:0000256" key="1">
    <source>
        <dbReference type="ARBA" id="ARBA00009277"/>
    </source>
</evidence>
<dbReference type="InterPro" id="IPR001584">
    <property type="entry name" value="Integrase_cat-core"/>
</dbReference>
<organism evidence="4 5">
    <name type="scientific">Prevotella bivia DNF00320</name>
    <dbReference type="NCBI Taxonomy" id="1401068"/>
    <lineage>
        <taxon>Bacteria</taxon>
        <taxon>Pseudomonadati</taxon>
        <taxon>Bacteroidota</taxon>
        <taxon>Bacteroidia</taxon>
        <taxon>Bacteroidales</taxon>
        <taxon>Prevotellaceae</taxon>
        <taxon>Prevotella</taxon>
    </lineage>
</organism>
<feature type="region of interest" description="Disordered" evidence="2">
    <location>
        <begin position="497"/>
        <end position="529"/>
    </location>
</feature>
<dbReference type="InterPro" id="IPR036397">
    <property type="entry name" value="RNaseH_sf"/>
</dbReference>
<dbReference type="AlphaFoldDB" id="A0A096AA16"/>
<evidence type="ECO:0000256" key="2">
    <source>
        <dbReference type="SAM" id="MobiDB-lite"/>
    </source>
</evidence>
<dbReference type="SUPFAM" id="SSF53098">
    <property type="entry name" value="Ribonuclease H-like"/>
    <property type="match status" value="1"/>
</dbReference>
<dbReference type="EMBL" id="JRNQ01000067">
    <property type="protein sequence ID" value="KGF43760.1"/>
    <property type="molecule type" value="Genomic_DNA"/>
</dbReference>
<dbReference type="InterPro" id="IPR036388">
    <property type="entry name" value="WH-like_DNA-bd_sf"/>
</dbReference>
<proteinExistence type="inferred from homology"/>
<comment type="caution">
    <text evidence="4">The sequence shown here is derived from an EMBL/GenBank/DDBJ whole genome shotgun (WGS) entry which is preliminary data.</text>
</comment>
<evidence type="ECO:0000313" key="4">
    <source>
        <dbReference type="EMBL" id="KGF43760.1"/>
    </source>
</evidence>
<accession>A0A096AA16</accession>